<accession>A0A8S9PLQ5</accession>
<evidence type="ECO:0000313" key="2">
    <source>
        <dbReference type="Proteomes" id="UP000712600"/>
    </source>
</evidence>
<proteinExistence type="predicted"/>
<comment type="caution">
    <text evidence="1">The sequence shown here is derived from an EMBL/GenBank/DDBJ whole genome shotgun (WGS) entry which is preliminary data.</text>
</comment>
<evidence type="ECO:0000313" key="1">
    <source>
        <dbReference type="EMBL" id="KAF3513643.1"/>
    </source>
</evidence>
<dbReference type="AlphaFoldDB" id="A0A8S9PLQ5"/>
<sequence>MGMSKKLIKAVIIYMALIMVFFTLATIKTNAEDVVISYEALFQNQALGCNPKYPVTCVKQKAN</sequence>
<dbReference type="EMBL" id="QGKX02001521">
    <property type="protein sequence ID" value="KAF3513643.1"/>
    <property type="molecule type" value="Genomic_DNA"/>
</dbReference>
<organism evidence="1 2">
    <name type="scientific">Brassica cretica</name>
    <name type="common">Mustard</name>
    <dbReference type="NCBI Taxonomy" id="69181"/>
    <lineage>
        <taxon>Eukaryota</taxon>
        <taxon>Viridiplantae</taxon>
        <taxon>Streptophyta</taxon>
        <taxon>Embryophyta</taxon>
        <taxon>Tracheophyta</taxon>
        <taxon>Spermatophyta</taxon>
        <taxon>Magnoliopsida</taxon>
        <taxon>eudicotyledons</taxon>
        <taxon>Gunneridae</taxon>
        <taxon>Pentapetalae</taxon>
        <taxon>rosids</taxon>
        <taxon>malvids</taxon>
        <taxon>Brassicales</taxon>
        <taxon>Brassicaceae</taxon>
        <taxon>Brassiceae</taxon>
        <taxon>Brassica</taxon>
    </lineage>
</organism>
<name>A0A8S9PLQ5_BRACR</name>
<reference evidence="1" key="1">
    <citation type="submission" date="2019-12" db="EMBL/GenBank/DDBJ databases">
        <title>Genome sequencing and annotation of Brassica cretica.</title>
        <authorList>
            <person name="Studholme D.J."/>
            <person name="Sarris P."/>
        </authorList>
    </citation>
    <scope>NUCLEOTIDE SEQUENCE</scope>
    <source>
        <strain evidence="1">PFS-109/04</strain>
        <tissue evidence="1">Leaf</tissue>
    </source>
</reference>
<gene>
    <name evidence="1" type="ORF">F2Q69_00001519</name>
</gene>
<protein>
    <submittedName>
        <fullName evidence="1">Uncharacterized protein</fullName>
    </submittedName>
</protein>
<dbReference type="Proteomes" id="UP000712600">
    <property type="component" value="Unassembled WGS sequence"/>
</dbReference>